<dbReference type="AlphaFoldDB" id="A0A2H3SE40"/>
<reference evidence="1" key="1">
    <citation type="submission" date="2019-05" db="EMBL/GenBank/DDBJ databases">
        <authorList>
            <person name="Piombo E."/>
        </authorList>
    </citation>
    <scope>NUCLEOTIDE SEQUENCE</scope>
    <source>
        <strain evidence="1">C2S</strain>
    </source>
</reference>
<dbReference type="EMBL" id="CABFJX010000168">
    <property type="protein sequence ID" value="VTT66396.1"/>
    <property type="molecule type" value="Genomic_DNA"/>
</dbReference>
<name>A0A2H3SE40_FUSFU</name>
<proteinExistence type="predicted"/>
<organism evidence="1 2">
    <name type="scientific">Fusarium fujikuroi</name>
    <name type="common">Bakanae and foot rot disease fungus</name>
    <name type="synonym">Gibberella fujikuroi</name>
    <dbReference type="NCBI Taxonomy" id="5127"/>
    <lineage>
        <taxon>Eukaryota</taxon>
        <taxon>Fungi</taxon>
        <taxon>Dikarya</taxon>
        <taxon>Ascomycota</taxon>
        <taxon>Pezizomycotina</taxon>
        <taxon>Sordariomycetes</taxon>
        <taxon>Hypocreomycetidae</taxon>
        <taxon>Hypocreales</taxon>
        <taxon>Nectriaceae</taxon>
        <taxon>Fusarium</taxon>
        <taxon>Fusarium fujikuroi species complex</taxon>
    </lineage>
</organism>
<comment type="caution">
    <text evidence="1">The sequence shown here is derived from an EMBL/GenBank/DDBJ whole genome shotgun (WGS) entry which is preliminary data.</text>
</comment>
<dbReference type="OrthoDB" id="10417312at2759"/>
<evidence type="ECO:0000313" key="2">
    <source>
        <dbReference type="Proteomes" id="UP000760494"/>
    </source>
</evidence>
<dbReference type="Proteomes" id="UP000760494">
    <property type="component" value="Unassembled WGS sequence"/>
</dbReference>
<sequence>MNPPRIPPVDVEIDELNWFDIQRKIYIINDQVNFLRGMLRDREEILQRNSPRKTERAMQAFALTRRPEDDVLQAKSRVRFLMMALIGRRDFDRPRMQELLDIAERHLDLLHDEEHAYNEMMNRYLIQMEMDQRLHDEARHQANVLRGYITQLVGEVQRLQRTRQAIAA</sequence>
<evidence type="ECO:0000313" key="1">
    <source>
        <dbReference type="EMBL" id="VTT66396.1"/>
    </source>
</evidence>
<gene>
    <name evidence="1" type="ORF">C2S_6414</name>
</gene>
<accession>A0A2H3SE40</accession>
<protein>
    <submittedName>
        <fullName evidence="1">Uncharacterized protein</fullName>
    </submittedName>
</protein>